<keyword evidence="3" id="KW-1185">Reference proteome</keyword>
<dbReference type="AlphaFoldDB" id="A0A840D0V7"/>
<protein>
    <recommendedName>
        <fullName evidence="1">F5/8 type C domain-containing protein</fullName>
    </recommendedName>
</protein>
<proteinExistence type="predicted"/>
<name>A0A840D0V7_9BACE</name>
<dbReference type="Proteomes" id="UP000560658">
    <property type="component" value="Unassembled WGS sequence"/>
</dbReference>
<organism evidence="2 3">
    <name type="scientific">Bacteroides reticulotermitis</name>
    <dbReference type="NCBI Taxonomy" id="1133319"/>
    <lineage>
        <taxon>Bacteria</taxon>
        <taxon>Pseudomonadati</taxon>
        <taxon>Bacteroidota</taxon>
        <taxon>Bacteroidia</taxon>
        <taxon>Bacteroidales</taxon>
        <taxon>Bacteroidaceae</taxon>
        <taxon>Bacteroides</taxon>
    </lineage>
</organism>
<comment type="caution">
    <text evidence="2">The sequence shown here is derived from an EMBL/GenBank/DDBJ whole genome shotgun (WGS) entry which is preliminary data.</text>
</comment>
<dbReference type="PANTHER" id="PTHR35532">
    <property type="entry name" value="SIMILAR TO POLYHYDROXYALKANOATE DEPOLYMERASE"/>
    <property type="match status" value="1"/>
</dbReference>
<accession>A0A840D0V7</accession>
<evidence type="ECO:0000259" key="1">
    <source>
        <dbReference type="Pfam" id="PF00754"/>
    </source>
</evidence>
<dbReference type="InterPro" id="IPR008979">
    <property type="entry name" value="Galactose-bd-like_sf"/>
</dbReference>
<reference evidence="2" key="1">
    <citation type="submission" date="2020-08" db="EMBL/GenBank/DDBJ databases">
        <title>Genomic Encyclopedia of Type Strains, Phase IV (KMG-IV): sequencing the most valuable type-strain genomes for metagenomic binning, comparative biology and taxonomic classification.</title>
        <authorList>
            <person name="Goeker M."/>
        </authorList>
    </citation>
    <scope>NUCLEOTIDE SEQUENCE [LARGE SCALE GENOMIC DNA]</scope>
    <source>
        <strain evidence="2">DSM 105720</strain>
    </source>
</reference>
<dbReference type="PROSITE" id="PS51257">
    <property type="entry name" value="PROKAR_LIPOPROTEIN"/>
    <property type="match status" value="1"/>
</dbReference>
<dbReference type="InterPro" id="IPR000421">
    <property type="entry name" value="FA58C"/>
</dbReference>
<dbReference type="EMBL" id="JACIER010000003">
    <property type="protein sequence ID" value="MBB4043244.1"/>
    <property type="molecule type" value="Genomic_DNA"/>
</dbReference>
<gene>
    <name evidence="2" type="ORF">GGR06_001011</name>
</gene>
<dbReference type="PANTHER" id="PTHR35532:SF5">
    <property type="entry name" value="CARBOHYDRATE-BINDING DOMAIN-CONTAINING PROTEIN"/>
    <property type="match status" value="1"/>
</dbReference>
<sequence>MTKYTWLLFFCFSFLSCGQPLHIEYVLEHAGENRMELESFLSYYSKDKQKKQAAEFLLSGMANKHYYVGSLLDKYDEVFQLCDSLNKRGIIEGDPPMLSQIWDSLEYHCGKLAESNMERKLDSRILSANFLIENVEQAFQAWESAPSYVSKELDDFYEFVLPYKANNEIPEIYREKYFKEFAHLRDTVKSGVKGLLLGFNKEFFYNRSYRNSNTLWNYPITFPVSKMEMIHRGACRHTVALYTWVMRACGLPVAIDFVKSWGNRSQGHEWNVLMLDSGRIFPFDAFGIDRLEFAYKPAKIFRKMYSLNNITEEIPSLKDVPGWLLSPDELDVTTQYGDTYDISVKCTHPWSGDYSKKHGIICVFDNKEWKPVYWGKIKNNKITFLRMMGDVCYMAAYYDRGRIIPATSPFILQKNGSVKYLSIDKLHSEDMVLKRKYPRFKRMEMFAMAIRRGVVEGANDKYFNGKSLLFDIMKEPVDVVDSSVNVSQKFRYVRVRPALYRTGGLAEVQFFGKKHLNDPEQQLSGQIFGLPSISSDITHPYTHAMDNDYETYFDKPKNEEGYIGLDLGTPHYITRVRYCPRSDSNFIVEGHKYELCYWTDEGWISVGKKVATDLTITFDTVPQNTFYILHNLTRGKEERIFTYENGEQIWW</sequence>
<dbReference type="Pfam" id="PF00754">
    <property type="entry name" value="F5_F8_type_C"/>
    <property type="match status" value="1"/>
</dbReference>
<feature type="domain" description="F5/8 type C" evidence="1">
    <location>
        <begin position="534"/>
        <end position="628"/>
    </location>
</feature>
<evidence type="ECO:0000313" key="3">
    <source>
        <dbReference type="Proteomes" id="UP000560658"/>
    </source>
</evidence>
<dbReference type="RefSeq" id="WP_052517055.1">
    <property type="nucleotide sequence ID" value="NZ_JACIER010000003.1"/>
</dbReference>
<evidence type="ECO:0000313" key="2">
    <source>
        <dbReference type="EMBL" id="MBB4043244.1"/>
    </source>
</evidence>
<dbReference type="Gene3D" id="2.60.120.260">
    <property type="entry name" value="Galactose-binding domain-like"/>
    <property type="match status" value="1"/>
</dbReference>
<dbReference type="SUPFAM" id="SSF49785">
    <property type="entry name" value="Galactose-binding domain-like"/>
    <property type="match status" value="1"/>
</dbReference>